<comment type="caution">
    <text evidence="1">The sequence shown here is derived from an EMBL/GenBank/DDBJ whole genome shotgun (WGS) entry which is preliminary data.</text>
</comment>
<dbReference type="PANTHER" id="PTHR10285">
    <property type="entry name" value="URIDINE KINASE"/>
    <property type="match status" value="1"/>
</dbReference>
<name>A0AA88L0M7_ARTSF</name>
<protein>
    <recommendedName>
        <fullName evidence="3">Nicotinamide riboside kinase 1</fullName>
    </recommendedName>
</protein>
<sequence length="187" mass="21762">MKPVVVALGGVTNGGKSTIAKLLQDYFPLSKIMRQDDYFKLDNQDGMEYISELGHYNWDIMSAIDMNKFESEFNKNLTVLSELPSKSLLILEGFLVLNYKPLRPLMDLKYFFELEYEECWARRQTRNYDPPDVPGYFEKVVWPMYLKHRKELLDDCRDIHFISGSAPLSETFQKIIGDLEGLSLKSL</sequence>
<evidence type="ECO:0000313" key="1">
    <source>
        <dbReference type="EMBL" id="KAK2714523.1"/>
    </source>
</evidence>
<dbReference type="SUPFAM" id="SSF52540">
    <property type="entry name" value="P-loop containing nucleoside triphosphate hydrolases"/>
    <property type="match status" value="1"/>
</dbReference>
<dbReference type="Proteomes" id="UP001187531">
    <property type="component" value="Unassembled WGS sequence"/>
</dbReference>
<gene>
    <name evidence="1" type="ORF">QYM36_008921</name>
</gene>
<dbReference type="AlphaFoldDB" id="A0AA88L0M7"/>
<accession>A0AA88L0M7</accession>
<proteinExistence type="predicted"/>
<keyword evidence="2" id="KW-1185">Reference proteome</keyword>
<dbReference type="CDD" id="cd02024">
    <property type="entry name" value="NRK1"/>
    <property type="match status" value="1"/>
</dbReference>
<reference evidence="1" key="1">
    <citation type="submission" date="2023-07" db="EMBL/GenBank/DDBJ databases">
        <title>Chromosome-level genome assembly of Artemia franciscana.</title>
        <authorList>
            <person name="Jo E."/>
        </authorList>
    </citation>
    <scope>NUCLEOTIDE SEQUENCE</scope>
    <source>
        <tissue evidence="1">Whole body</tissue>
    </source>
</reference>
<evidence type="ECO:0008006" key="3">
    <source>
        <dbReference type="Google" id="ProtNLM"/>
    </source>
</evidence>
<evidence type="ECO:0000313" key="2">
    <source>
        <dbReference type="Proteomes" id="UP001187531"/>
    </source>
</evidence>
<organism evidence="1 2">
    <name type="scientific">Artemia franciscana</name>
    <name type="common">Brine shrimp</name>
    <name type="synonym">Artemia sanfranciscana</name>
    <dbReference type="NCBI Taxonomy" id="6661"/>
    <lineage>
        <taxon>Eukaryota</taxon>
        <taxon>Metazoa</taxon>
        <taxon>Ecdysozoa</taxon>
        <taxon>Arthropoda</taxon>
        <taxon>Crustacea</taxon>
        <taxon>Branchiopoda</taxon>
        <taxon>Anostraca</taxon>
        <taxon>Artemiidae</taxon>
        <taxon>Artemia</taxon>
    </lineage>
</organism>
<dbReference type="EMBL" id="JAVRJZ010000013">
    <property type="protein sequence ID" value="KAK2714523.1"/>
    <property type="molecule type" value="Genomic_DNA"/>
</dbReference>
<dbReference type="EMBL" id="JAVRJZ010000013">
    <property type="protein sequence ID" value="KAK2714524.1"/>
    <property type="molecule type" value="Genomic_DNA"/>
</dbReference>
<dbReference type="Gene3D" id="3.40.50.300">
    <property type="entry name" value="P-loop containing nucleotide triphosphate hydrolases"/>
    <property type="match status" value="1"/>
</dbReference>
<dbReference type="InterPro" id="IPR027417">
    <property type="entry name" value="P-loop_NTPase"/>
</dbReference>